<evidence type="ECO:0000313" key="2">
    <source>
        <dbReference type="Proteomes" id="UP000887116"/>
    </source>
</evidence>
<dbReference type="EMBL" id="BMAO01011775">
    <property type="protein sequence ID" value="GFQ76285.1"/>
    <property type="molecule type" value="Genomic_DNA"/>
</dbReference>
<name>A0A8X6FBR2_TRICU</name>
<sequence length="182" mass="19957">MIVESSKCTSFESHPAHSNWLSAAADKRRVVVSSSVLQLSSTPAQFTLLTEFALVSFSDVDPFSGSGETFSCLEAVAHFRLEKEDACLISYDENVLRPCSWASHPLELTSSLSSGNTLGTFLLGRGGRKEGVGRLFVPPNYSRASLFEEGPSQDRRKRNSNFAHLWRPDEGGGLFLRRAVGE</sequence>
<dbReference type="AlphaFoldDB" id="A0A8X6FBR2"/>
<evidence type="ECO:0000313" key="1">
    <source>
        <dbReference type="EMBL" id="GFQ76285.1"/>
    </source>
</evidence>
<comment type="caution">
    <text evidence="1">The sequence shown here is derived from an EMBL/GenBank/DDBJ whole genome shotgun (WGS) entry which is preliminary data.</text>
</comment>
<accession>A0A8X6FBR2</accession>
<keyword evidence="2" id="KW-1185">Reference proteome</keyword>
<gene>
    <name evidence="1" type="ORF">TNCT_578401</name>
</gene>
<dbReference type="Proteomes" id="UP000887116">
    <property type="component" value="Unassembled WGS sequence"/>
</dbReference>
<proteinExistence type="predicted"/>
<organism evidence="1 2">
    <name type="scientific">Trichonephila clavata</name>
    <name type="common">Joro spider</name>
    <name type="synonym">Nephila clavata</name>
    <dbReference type="NCBI Taxonomy" id="2740835"/>
    <lineage>
        <taxon>Eukaryota</taxon>
        <taxon>Metazoa</taxon>
        <taxon>Ecdysozoa</taxon>
        <taxon>Arthropoda</taxon>
        <taxon>Chelicerata</taxon>
        <taxon>Arachnida</taxon>
        <taxon>Araneae</taxon>
        <taxon>Araneomorphae</taxon>
        <taxon>Entelegynae</taxon>
        <taxon>Araneoidea</taxon>
        <taxon>Nephilidae</taxon>
        <taxon>Trichonephila</taxon>
    </lineage>
</organism>
<protein>
    <submittedName>
        <fullName evidence="1">Uncharacterized protein</fullName>
    </submittedName>
</protein>
<reference evidence="1" key="1">
    <citation type="submission" date="2020-07" db="EMBL/GenBank/DDBJ databases">
        <title>Multicomponent nature underlies the extraordinary mechanical properties of spider dragline silk.</title>
        <authorList>
            <person name="Kono N."/>
            <person name="Nakamura H."/>
            <person name="Mori M."/>
            <person name="Yoshida Y."/>
            <person name="Ohtoshi R."/>
            <person name="Malay A.D."/>
            <person name="Moran D.A.P."/>
            <person name="Tomita M."/>
            <person name="Numata K."/>
            <person name="Arakawa K."/>
        </authorList>
    </citation>
    <scope>NUCLEOTIDE SEQUENCE</scope>
</reference>